<sequence>MFSFFSLNKSILNSGLLEDMTDIHSHVLPGVDDGMCSMEESYHACEYLAKIGVKRMFLTPHIMEDLPDNYPNTLQKHFKAFIQDNLSGIEFCLAGEYMLDSGFSRQMEAGILTIGDKFVLVETSYMAAPPEMRSMLYELSVSGYCPLIAHPERYLYMTLGELTGLKRQKCKFQLNLMSLAGGYGKEVQKRAFFMLKNGLYDFVGSDIHDLCIYQQALSKIYLSKSEQERIRMLMNNNQQLW</sequence>
<protein>
    <recommendedName>
        <fullName evidence="2">protein-tyrosine-phosphatase</fullName>
        <ecNumber evidence="2">3.1.3.48</ecNumber>
    </recommendedName>
</protein>
<evidence type="ECO:0000256" key="3">
    <source>
        <dbReference type="ARBA" id="ARBA00022801"/>
    </source>
</evidence>
<proteinExistence type="inferred from homology"/>
<dbReference type="AlphaFoldDB" id="A0A1M6K7L5"/>
<evidence type="ECO:0000313" key="6">
    <source>
        <dbReference type="Proteomes" id="UP000184192"/>
    </source>
</evidence>
<dbReference type="GO" id="GO:0004725">
    <property type="term" value="F:protein tyrosine phosphatase activity"/>
    <property type="evidence" value="ECO:0007669"/>
    <property type="project" value="UniProtKB-EC"/>
</dbReference>
<dbReference type="EC" id="3.1.3.48" evidence="2"/>
<evidence type="ECO:0000313" key="5">
    <source>
        <dbReference type="EMBL" id="SHJ54893.1"/>
    </source>
</evidence>
<evidence type="ECO:0000256" key="1">
    <source>
        <dbReference type="ARBA" id="ARBA00005750"/>
    </source>
</evidence>
<dbReference type="Gene3D" id="3.20.20.140">
    <property type="entry name" value="Metal-dependent hydrolases"/>
    <property type="match status" value="1"/>
</dbReference>
<dbReference type="PIRSF" id="PIRSF016557">
    <property type="entry name" value="Caps_synth_CpsB"/>
    <property type="match status" value="1"/>
</dbReference>
<organism evidence="5 6">
    <name type="scientific">Bacteroides stercorirosoris</name>
    <dbReference type="NCBI Taxonomy" id="871324"/>
    <lineage>
        <taxon>Bacteria</taxon>
        <taxon>Pseudomonadati</taxon>
        <taxon>Bacteroidota</taxon>
        <taxon>Bacteroidia</taxon>
        <taxon>Bacteroidales</taxon>
        <taxon>Bacteroidaceae</taxon>
        <taxon>Bacteroides</taxon>
    </lineage>
</organism>
<dbReference type="SUPFAM" id="SSF89550">
    <property type="entry name" value="PHP domain-like"/>
    <property type="match status" value="1"/>
</dbReference>
<reference evidence="6" key="1">
    <citation type="submission" date="2016-11" db="EMBL/GenBank/DDBJ databases">
        <authorList>
            <person name="Varghese N."/>
            <person name="Submissions S."/>
        </authorList>
    </citation>
    <scope>NUCLEOTIDE SEQUENCE [LARGE SCALE GENOMIC DNA]</scope>
    <source>
        <strain evidence="6">DSM 26884</strain>
    </source>
</reference>
<name>A0A1M6K7L5_9BACE</name>
<dbReference type="GO" id="GO:0030145">
    <property type="term" value="F:manganese ion binding"/>
    <property type="evidence" value="ECO:0007669"/>
    <property type="project" value="InterPro"/>
</dbReference>
<evidence type="ECO:0000256" key="2">
    <source>
        <dbReference type="ARBA" id="ARBA00013064"/>
    </source>
</evidence>
<dbReference type="Proteomes" id="UP000184192">
    <property type="component" value="Unassembled WGS sequence"/>
</dbReference>
<accession>A0A1M6K7L5</accession>
<dbReference type="PANTHER" id="PTHR39181">
    <property type="entry name" value="TYROSINE-PROTEIN PHOSPHATASE YWQE"/>
    <property type="match status" value="1"/>
</dbReference>
<comment type="catalytic activity">
    <reaction evidence="4">
        <text>O-phospho-L-tyrosyl-[protein] + H2O = L-tyrosyl-[protein] + phosphate</text>
        <dbReference type="Rhea" id="RHEA:10684"/>
        <dbReference type="Rhea" id="RHEA-COMP:10136"/>
        <dbReference type="Rhea" id="RHEA-COMP:20101"/>
        <dbReference type="ChEBI" id="CHEBI:15377"/>
        <dbReference type="ChEBI" id="CHEBI:43474"/>
        <dbReference type="ChEBI" id="CHEBI:46858"/>
        <dbReference type="ChEBI" id="CHEBI:61978"/>
        <dbReference type="EC" id="3.1.3.48"/>
    </reaction>
</comment>
<gene>
    <name evidence="5" type="ORF">SAMN05444350_1358</name>
</gene>
<keyword evidence="3" id="KW-0378">Hydrolase</keyword>
<evidence type="ECO:0000256" key="4">
    <source>
        <dbReference type="ARBA" id="ARBA00051722"/>
    </source>
</evidence>
<dbReference type="InterPro" id="IPR016667">
    <property type="entry name" value="Caps_polysacc_synth_CpsB/CapC"/>
</dbReference>
<dbReference type="Pfam" id="PF19567">
    <property type="entry name" value="CpsB_CapC"/>
    <property type="match status" value="1"/>
</dbReference>
<comment type="similarity">
    <text evidence="1">Belongs to the metallo-dependent hydrolases superfamily. CpsB/CapC family.</text>
</comment>
<dbReference type="PANTHER" id="PTHR39181:SF1">
    <property type="entry name" value="TYROSINE-PROTEIN PHOSPHATASE YWQE"/>
    <property type="match status" value="1"/>
</dbReference>
<keyword evidence="6" id="KW-1185">Reference proteome</keyword>
<dbReference type="InterPro" id="IPR016195">
    <property type="entry name" value="Pol/histidinol_Pase-like"/>
</dbReference>
<dbReference type="EMBL" id="FQZN01000035">
    <property type="protein sequence ID" value="SHJ54893.1"/>
    <property type="molecule type" value="Genomic_DNA"/>
</dbReference>